<dbReference type="OrthoDB" id="1631746at2"/>
<feature type="transmembrane region" description="Helical" evidence="5">
    <location>
        <begin position="93"/>
        <end position="111"/>
    </location>
</feature>
<dbReference type="InterPro" id="IPR007016">
    <property type="entry name" value="O-antigen_ligase-rel_domated"/>
</dbReference>
<name>A0A1M5MU78_9FLAO</name>
<dbReference type="AlphaFoldDB" id="A0A1M5MU78"/>
<keyword evidence="2 5" id="KW-0812">Transmembrane</keyword>
<feature type="transmembrane region" description="Helical" evidence="5">
    <location>
        <begin position="117"/>
        <end position="138"/>
    </location>
</feature>
<gene>
    <name evidence="7" type="ORF">SAMN05444148_0988</name>
</gene>
<keyword evidence="3 5" id="KW-1133">Transmembrane helix</keyword>
<evidence type="ECO:0000256" key="1">
    <source>
        <dbReference type="ARBA" id="ARBA00004141"/>
    </source>
</evidence>
<dbReference type="InterPro" id="IPR051533">
    <property type="entry name" value="WaaL-like"/>
</dbReference>
<protein>
    <submittedName>
        <fullName evidence="7">O-antigen ligase</fullName>
    </submittedName>
</protein>
<dbReference type="STRING" id="1089305.SAMN05444148_0988"/>
<evidence type="ECO:0000313" key="8">
    <source>
        <dbReference type="Proteomes" id="UP000184522"/>
    </source>
</evidence>
<dbReference type="EMBL" id="FQWS01000001">
    <property type="protein sequence ID" value="SHG80459.1"/>
    <property type="molecule type" value="Genomic_DNA"/>
</dbReference>
<sequence length="418" mass="48745">MLNTLNRYNFKKSIDKIIYFILVLLSFYPLLTTNKISILILLLFSFSILFKLDVIKDNFKSYGIKPLIINSLFYIVIAFSLSYSPLKEKGLDIIVRNISFLLAPLIFIYSIKIPPKVIRIISGVFILSNIIVFLYFVFRLGLLSKFMSNPEEFFNIRFFIEIGKSDYKDWHPTYMSINYLLSILMILKEVKESRKYLKKVLSLTLVAVFFVFLIILNSRTIIFLTLLAIPTYSILIFKSKRIKILILLSSVASFLLFSQISKSNNVGRLFLEPISYNSDNFNLERVLGPRYHIQKCSIDLISERPFFGYGIGYEKRLLPSYCLEINNFKNQYLNNYSSHNVYLSTLFASGILGLLPLLFMLSNNILLAFRKRSFLYGIVLIIFAFAFLTENYFIRLNGVVLFSFINAYFFSLIFKKIE</sequence>
<dbReference type="RefSeq" id="WP_159432638.1">
    <property type="nucleotide sequence ID" value="NZ_FQWS01000001.1"/>
</dbReference>
<keyword evidence="4 5" id="KW-0472">Membrane</keyword>
<feature type="transmembrane region" description="Helical" evidence="5">
    <location>
        <begin position="373"/>
        <end position="388"/>
    </location>
</feature>
<feature type="transmembrane region" description="Helical" evidence="5">
    <location>
        <begin position="394"/>
        <end position="414"/>
    </location>
</feature>
<evidence type="ECO:0000256" key="3">
    <source>
        <dbReference type="ARBA" id="ARBA00022989"/>
    </source>
</evidence>
<organism evidence="7 8">
    <name type="scientific">Winogradskyella jejuensis</name>
    <dbReference type="NCBI Taxonomy" id="1089305"/>
    <lineage>
        <taxon>Bacteria</taxon>
        <taxon>Pseudomonadati</taxon>
        <taxon>Bacteroidota</taxon>
        <taxon>Flavobacteriia</taxon>
        <taxon>Flavobacteriales</taxon>
        <taxon>Flavobacteriaceae</taxon>
        <taxon>Winogradskyella</taxon>
    </lineage>
</organism>
<evidence type="ECO:0000259" key="6">
    <source>
        <dbReference type="Pfam" id="PF04932"/>
    </source>
</evidence>
<accession>A0A1M5MU78</accession>
<feature type="transmembrane region" description="Helical" evidence="5">
    <location>
        <begin position="244"/>
        <end position="261"/>
    </location>
</feature>
<feature type="transmembrane region" description="Helical" evidence="5">
    <location>
        <begin position="341"/>
        <end position="361"/>
    </location>
</feature>
<keyword evidence="8" id="KW-1185">Reference proteome</keyword>
<evidence type="ECO:0000256" key="2">
    <source>
        <dbReference type="ARBA" id="ARBA00022692"/>
    </source>
</evidence>
<evidence type="ECO:0000256" key="4">
    <source>
        <dbReference type="ARBA" id="ARBA00023136"/>
    </source>
</evidence>
<feature type="transmembrane region" description="Helical" evidence="5">
    <location>
        <begin position="196"/>
        <end position="215"/>
    </location>
</feature>
<dbReference type="Pfam" id="PF04932">
    <property type="entry name" value="Wzy_C"/>
    <property type="match status" value="1"/>
</dbReference>
<feature type="transmembrane region" description="Helical" evidence="5">
    <location>
        <begin position="221"/>
        <end position="237"/>
    </location>
</feature>
<reference evidence="8" key="1">
    <citation type="submission" date="2016-11" db="EMBL/GenBank/DDBJ databases">
        <authorList>
            <person name="Varghese N."/>
            <person name="Submissions S."/>
        </authorList>
    </citation>
    <scope>NUCLEOTIDE SEQUENCE [LARGE SCALE GENOMIC DNA]</scope>
    <source>
        <strain evidence="8">DSM 25330</strain>
    </source>
</reference>
<dbReference type="PANTHER" id="PTHR37422:SF17">
    <property type="entry name" value="O-ANTIGEN LIGASE"/>
    <property type="match status" value="1"/>
</dbReference>
<dbReference type="GO" id="GO:0016020">
    <property type="term" value="C:membrane"/>
    <property type="evidence" value="ECO:0007669"/>
    <property type="project" value="UniProtKB-SubCell"/>
</dbReference>
<feature type="transmembrane region" description="Helical" evidence="5">
    <location>
        <begin position="62"/>
        <end position="81"/>
    </location>
</feature>
<dbReference type="PANTHER" id="PTHR37422">
    <property type="entry name" value="TEICHURONIC ACID BIOSYNTHESIS PROTEIN TUAE"/>
    <property type="match status" value="1"/>
</dbReference>
<keyword evidence="7" id="KW-0436">Ligase</keyword>
<evidence type="ECO:0000313" key="7">
    <source>
        <dbReference type="EMBL" id="SHG80459.1"/>
    </source>
</evidence>
<dbReference type="Proteomes" id="UP000184522">
    <property type="component" value="Unassembled WGS sequence"/>
</dbReference>
<feature type="transmembrane region" description="Helical" evidence="5">
    <location>
        <begin position="17"/>
        <end position="50"/>
    </location>
</feature>
<proteinExistence type="predicted"/>
<feature type="domain" description="O-antigen ligase-related" evidence="6">
    <location>
        <begin position="206"/>
        <end position="357"/>
    </location>
</feature>
<comment type="subcellular location">
    <subcellularLocation>
        <location evidence="1">Membrane</location>
        <topology evidence="1">Multi-pass membrane protein</topology>
    </subcellularLocation>
</comment>
<evidence type="ECO:0000256" key="5">
    <source>
        <dbReference type="SAM" id="Phobius"/>
    </source>
</evidence>
<dbReference type="GO" id="GO:0016874">
    <property type="term" value="F:ligase activity"/>
    <property type="evidence" value="ECO:0007669"/>
    <property type="project" value="UniProtKB-KW"/>
</dbReference>